<sequence>MKKQLRNSPKTKNKCGNTPKNKPSCYEIKWKIVNCRGNKKISLNI</sequence>
<feature type="region of interest" description="Disordered" evidence="1">
    <location>
        <begin position="1"/>
        <end position="21"/>
    </location>
</feature>
<accession>A0A2P2NBB0</accession>
<name>A0A2P2NBB0_RHIMU</name>
<evidence type="ECO:0000313" key="2">
    <source>
        <dbReference type="EMBL" id="MBX39769.1"/>
    </source>
</evidence>
<protein>
    <submittedName>
        <fullName evidence="2">Uncharacterized protein</fullName>
    </submittedName>
</protein>
<feature type="compositionally biased region" description="Basic residues" evidence="1">
    <location>
        <begin position="1"/>
        <end position="13"/>
    </location>
</feature>
<organism evidence="2">
    <name type="scientific">Rhizophora mucronata</name>
    <name type="common">Asiatic mangrove</name>
    <dbReference type="NCBI Taxonomy" id="61149"/>
    <lineage>
        <taxon>Eukaryota</taxon>
        <taxon>Viridiplantae</taxon>
        <taxon>Streptophyta</taxon>
        <taxon>Embryophyta</taxon>
        <taxon>Tracheophyta</taxon>
        <taxon>Spermatophyta</taxon>
        <taxon>Magnoliopsida</taxon>
        <taxon>eudicotyledons</taxon>
        <taxon>Gunneridae</taxon>
        <taxon>Pentapetalae</taxon>
        <taxon>rosids</taxon>
        <taxon>fabids</taxon>
        <taxon>Malpighiales</taxon>
        <taxon>Rhizophoraceae</taxon>
        <taxon>Rhizophora</taxon>
    </lineage>
</organism>
<dbReference type="EMBL" id="GGEC01059285">
    <property type="protein sequence ID" value="MBX39769.1"/>
    <property type="molecule type" value="Transcribed_RNA"/>
</dbReference>
<dbReference type="AlphaFoldDB" id="A0A2P2NBB0"/>
<proteinExistence type="predicted"/>
<reference evidence="2" key="1">
    <citation type="submission" date="2018-02" db="EMBL/GenBank/DDBJ databases">
        <title>Rhizophora mucronata_Transcriptome.</title>
        <authorList>
            <person name="Meera S.P."/>
            <person name="Sreeshan A."/>
            <person name="Augustine A."/>
        </authorList>
    </citation>
    <scope>NUCLEOTIDE SEQUENCE</scope>
    <source>
        <tissue evidence="2">Leaf</tissue>
    </source>
</reference>
<evidence type="ECO:0000256" key="1">
    <source>
        <dbReference type="SAM" id="MobiDB-lite"/>
    </source>
</evidence>